<name>A0A917S707_9BACL</name>
<feature type="transmembrane region" description="Helical" evidence="1">
    <location>
        <begin position="47"/>
        <end position="68"/>
    </location>
</feature>
<accession>A0A917S707</accession>
<reference evidence="2" key="2">
    <citation type="submission" date="2020-09" db="EMBL/GenBank/DDBJ databases">
        <authorList>
            <person name="Sun Q."/>
            <person name="Ohkuma M."/>
        </authorList>
    </citation>
    <scope>NUCLEOTIDE SEQUENCE</scope>
    <source>
        <strain evidence="2">JCM 15325</strain>
    </source>
</reference>
<evidence type="ECO:0000256" key="1">
    <source>
        <dbReference type="SAM" id="Phobius"/>
    </source>
</evidence>
<keyword evidence="1" id="KW-1133">Transmembrane helix</keyword>
<dbReference type="Gene3D" id="1.10.1760.20">
    <property type="match status" value="1"/>
</dbReference>
<keyword evidence="1" id="KW-0812">Transmembrane</keyword>
<gene>
    <name evidence="2" type="ORF">GCM10007968_27600</name>
</gene>
<feature type="transmembrane region" description="Helical" evidence="1">
    <location>
        <begin position="122"/>
        <end position="147"/>
    </location>
</feature>
<dbReference type="AlphaFoldDB" id="A0A917S707"/>
<evidence type="ECO:0000313" key="2">
    <source>
        <dbReference type="EMBL" id="GGL62098.1"/>
    </source>
</evidence>
<dbReference type="InterPro" id="IPR024529">
    <property type="entry name" value="ECF_trnsprt_substrate-spec"/>
</dbReference>
<comment type="caution">
    <text evidence="2">The sequence shown here is derived from an EMBL/GenBank/DDBJ whole genome shotgun (WGS) entry which is preliminary data.</text>
</comment>
<reference evidence="2" key="1">
    <citation type="journal article" date="2014" name="Int. J. Syst. Evol. Microbiol.">
        <title>Complete genome sequence of Corynebacterium casei LMG S-19264T (=DSM 44701T), isolated from a smear-ripened cheese.</title>
        <authorList>
            <consortium name="US DOE Joint Genome Institute (JGI-PGF)"/>
            <person name="Walter F."/>
            <person name="Albersmeier A."/>
            <person name="Kalinowski J."/>
            <person name="Ruckert C."/>
        </authorList>
    </citation>
    <scope>NUCLEOTIDE SEQUENCE</scope>
    <source>
        <strain evidence="2">JCM 15325</strain>
    </source>
</reference>
<feature type="transmembrane region" description="Helical" evidence="1">
    <location>
        <begin position="167"/>
        <end position="189"/>
    </location>
</feature>
<organism evidence="2 3">
    <name type="scientific">Sporolactobacillus putidus</name>
    <dbReference type="NCBI Taxonomy" id="492735"/>
    <lineage>
        <taxon>Bacteria</taxon>
        <taxon>Bacillati</taxon>
        <taxon>Bacillota</taxon>
        <taxon>Bacilli</taxon>
        <taxon>Bacillales</taxon>
        <taxon>Sporolactobacillaceae</taxon>
        <taxon>Sporolactobacillus</taxon>
    </lineage>
</organism>
<feature type="transmembrane region" description="Helical" evidence="1">
    <location>
        <begin position="12"/>
        <end position="35"/>
    </location>
</feature>
<evidence type="ECO:0000313" key="3">
    <source>
        <dbReference type="Proteomes" id="UP000654670"/>
    </source>
</evidence>
<keyword evidence="1" id="KW-0472">Membrane</keyword>
<protein>
    <submittedName>
        <fullName evidence="2">Membrane protein</fullName>
    </submittedName>
</protein>
<dbReference type="EMBL" id="BMOK01000015">
    <property type="protein sequence ID" value="GGL62098.1"/>
    <property type="molecule type" value="Genomic_DNA"/>
</dbReference>
<dbReference type="GO" id="GO:0022857">
    <property type="term" value="F:transmembrane transporter activity"/>
    <property type="evidence" value="ECO:0007669"/>
    <property type="project" value="InterPro"/>
</dbReference>
<keyword evidence="3" id="KW-1185">Reference proteome</keyword>
<dbReference type="Pfam" id="PF12822">
    <property type="entry name" value="ECF_trnsprt"/>
    <property type="match status" value="1"/>
</dbReference>
<sequence>MTINQHNNRTYRIVFMGIFTAIIIMQNFVPFLGYIPVGPLSLTVIHITVIITAIVLGPVDGAIIGGIWGMTTFIRAFTFPSSPIAPIVFTNPLISVVPRILIGLIAGYAFQLLRRIKRFDLAAMSLSAVLGSLTNTILVLGLIYLFYRVPYANYYHMDVTQLLPALLFIVCTNGLAEAFAAALISPLVAKPLMKVRRNKERS</sequence>
<proteinExistence type="predicted"/>
<dbReference type="Proteomes" id="UP000654670">
    <property type="component" value="Unassembled WGS sequence"/>
</dbReference>
<dbReference type="RefSeq" id="WP_188804392.1">
    <property type="nucleotide sequence ID" value="NZ_BMOK01000015.1"/>
</dbReference>